<evidence type="ECO:0000256" key="2">
    <source>
        <dbReference type="ARBA" id="ARBA00023242"/>
    </source>
</evidence>
<dbReference type="PANTHER" id="PTHR28032:SF1">
    <property type="entry name" value="FI02826P"/>
    <property type="match status" value="1"/>
</dbReference>
<evidence type="ECO:0000256" key="4">
    <source>
        <dbReference type="SAM" id="MobiDB-lite"/>
    </source>
</evidence>
<dbReference type="Proteomes" id="UP001497453">
    <property type="component" value="Chromosome 1"/>
</dbReference>
<comment type="function">
    <text evidence="3">Involved in ubiquitin-mediated protein degradation. Regulatory factor in the ubiquitin/proteasome pathway that controls the turnover of proteasome substrates. Targets proteasomes to the nucleus and facilitates the degradation of nuclear proteins.</text>
</comment>
<dbReference type="InterPro" id="IPR013868">
    <property type="entry name" value="Cut8/Sts1_fam"/>
</dbReference>
<keyword evidence="6" id="KW-1185">Reference proteome</keyword>
<dbReference type="Gene3D" id="1.20.58.1590">
    <property type="entry name" value="Tethering factor for nuclear proteasome Cut8/Sts1"/>
    <property type="match status" value="1"/>
</dbReference>
<feature type="region of interest" description="Disordered" evidence="4">
    <location>
        <begin position="61"/>
        <end position="110"/>
    </location>
</feature>
<comment type="similarity">
    <text evidence="1 3">Belongs to the cut8/STS1 family.</text>
</comment>
<keyword evidence="3" id="KW-0813">Transport</keyword>
<comment type="subunit">
    <text evidence="3">Binds the proteasome.</text>
</comment>
<evidence type="ECO:0000256" key="1">
    <source>
        <dbReference type="ARBA" id="ARBA00006199"/>
    </source>
</evidence>
<proteinExistence type="inferred from homology"/>
<dbReference type="Pfam" id="PF08559">
    <property type="entry name" value="Cut8"/>
    <property type="match status" value="1"/>
</dbReference>
<keyword evidence="3" id="KW-0963">Cytoplasm</keyword>
<dbReference type="PANTHER" id="PTHR28032">
    <property type="entry name" value="FI02826P"/>
    <property type="match status" value="1"/>
</dbReference>
<keyword evidence="2 3" id="KW-0539">Nucleus</keyword>
<gene>
    <name evidence="5" type="ORF">GFSPODELE1_LOCUS649</name>
</gene>
<dbReference type="InterPro" id="IPR038422">
    <property type="entry name" value="Cut8/Sts1_sf"/>
</dbReference>
<feature type="compositionally biased region" description="Basic and acidic residues" evidence="4">
    <location>
        <begin position="80"/>
        <end position="100"/>
    </location>
</feature>
<evidence type="ECO:0000256" key="3">
    <source>
        <dbReference type="RuleBase" id="RU368013"/>
    </source>
</evidence>
<accession>A0ABP1CHQ3</accession>
<dbReference type="EMBL" id="OZ037944">
    <property type="protein sequence ID" value="CAL1695225.1"/>
    <property type="molecule type" value="Genomic_DNA"/>
</dbReference>
<sequence length="413" mass="45329">MANVITTHHPHYGFPPTPIHHKPPPLGFGFGMSSTPSMSSWPSTPVHHPQSQWPLSAVVNQATHIRSSKRRFEADEDSEEGGRHAKDVAMDRSPTPERPKRGAPKRARTTPVVVTVSKDERNEKDKAANDSHDVDVGLLLASLPQESLLPLLTSLLTRQPSLKSTVLSLMPRPNLATATQAIANASRKLLDAYPYSNAANLGSSFGGGSFGSSRPGSFGNTSGFGIGRTSPSSFGHHPQTTGMRDEYIISRLRPHIAEFISACSSYLPYFSYIGALSTLTTNTSGQGQTARSDASTLQSLHKDKSHPAETFLFLQAVMNQILSQPPLTRSELLPAVLPRLTEEWDAWITRVDEVVNKEGGMFGEEAVRGWERGLDEFAHAKGDGLEVMRRIRHRWVSKVGWLVGRQLMMEEEV</sequence>
<reference evidence="6" key="1">
    <citation type="submission" date="2024-04" db="EMBL/GenBank/DDBJ databases">
        <authorList>
            <person name="Shaw F."/>
            <person name="Minotto A."/>
        </authorList>
    </citation>
    <scope>NUCLEOTIDE SEQUENCE [LARGE SCALE GENOMIC DNA]</scope>
</reference>
<comment type="subcellular location">
    <subcellularLocation>
        <location evidence="3">Cytoplasm</location>
    </subcellularLocation>
    <subcellularLocation>
        <location evidence="3">Nucleus</location>
    </subcellularLocation>
</comment>
<evidence type="ECO:0000313" key="5">
    <source>
        <dbReference type="EMBL" id="CAL1695225.1"/>
    </source>
</evidence>
<keyword evidence="3" id="KW-0653">Protein transport</keyword>
<evidence type="ECO:0000313" key="6">
    <source>
        <dbReference type="Proteomes" id="UP001497453"/>
    </source>
</evidence>
<protein>
    <recommendedName>
        <fullName evidence="3">Tethering factor for nuclear proteasome STS1</fullName>
    </recommendedName>
</protein>
<name>A0ABP1CHQ3_9APHY</name>
<organism evidence="5 6">
    <name type="scientific">Somion occarium</name>
    <dbReference type="NCBI Taxonomy" id="3059160"/>
    <lineage>
        <taxon>Eukaryota</taxon>
        <taxon>Fungi</taxon>
        <taxon>Dikarya</taxon>
        <taxon>Basidiomycota</taxon>
        <taxon>Agaricomycotina</taxon>
        <taxon>Agaricomycetes</taxon>
        <taxon>Polyporales</taxon>
        <taxon>Cerrenaceae</taxon>
        <taxon>Somion</taxon>
    </lineage>
</organism>